<evidence type="ECO:0000313" key="1">
    <source>
        <dbReference type="EMBL" id="RQG96997.1"/>
    </source>
</evidence>
<dbReference type="Pfam" id="PF20127">
    <property type="entry name" value="DUF6517"/>
    <property type="match status" value="1"/>
</dbReference>
<dbReference type="Proteomes" id="UP000282323">
    <property type="component" value="Unassembled WGS sequence"/>
</dbReference>
<organism evidence="1 2">
    <name type="scientific">Natrarchaeobius chitinivorans</name>
    <dbReference type="NCBI Taxonomy" id="1679083"/>
    <lineage>
        <taxon>Archaea</taxon>
        <taxon>Methanobacteriati</taxon>
        <taxon>Methanobacteriota</taxon>
        <taxon>Stenosarchaea group</taxon>
        <taxon>Halobacteria</taxon>
        <taxon>Halobacteriales</taxon>
        <taxon>Natrialbaceae</taxon>
        <taxon>Natrarchaeobius</taxon>
    </lineage>
</organism>
<dbReference type="InterPro" id="IPR045396">
    <property type="entry name" value="DUF6517"/>
</dbReference>
<dbReference type="RefSeq" id="WP_124194116.1">
    <property type="nucleotide sequence ID" value="NZ_REGA01000002.1"/>
</dbReference>
<reference evidence="1 2" key="1">
    <citation type="submission" date="2018-10" db="EMBL/GenBank/DDBJ databases">
        <title>Natrarchaeobius chitinivorans gen. nov., sp. nov., and Natrarchaeobius haloalkaliphilus sp. nov., alkaliphilic, chitin-utilizing haloarchaea from hypersaline alkaline lakes.</title>
        <authorList>
            <person name="Sorokin D.Y."/>
            <person name="Elcheninov A.G."/>
            <person name="Kostrikina N.A."/>
            <person name="Bale N.J."/>
            <person name="Sinninghe Damste J.S."/>
            <person name="Khijniak T.V."/>
            <person name="Kublanov I.V."/>
            <person name="Toshchakov S.V."/>
        </authorList>
    </citation>
    <scope>NUCLEOTIDE SEQUENCE [LARGE SCALE GENOMIC DNA]</scope>
    <source>
        <strain evidence="1 2">AArcht4T</strain>
    </source>
</reference>
<dbReference type="PROSITE" id="PS51257">
    <property type="entry name" value="PROKAR_LIPOPROTEIN"/>
    <property type="match status" value="1"/>
</dbReference>
<gene>
    <name evidence="1" type="ORF">EA473_02645</name>
</gene>
<comment type="caution">
    <text evidence="1">The sequence shown here is derived from an EMBL/GenBank/DDBJ whole genome shotgun (WGS) entry which is preliminary data.</text>
</comment>
<sequence>MDRRLFVATVATCCVGATAGCLDQILDDATSFSAAPAIVSDDSVTEAEYEYQGTEEIVHEHDVAGRSVETTNYASTYSRSIEIPLDVVDGETEAGVFGIVSTPQITVGGETFNPVAEMSHAEIADHAQDQYEEISLEDDTSGQRPVEMLGESVSVDTFEGDATVFGVDGVDVFLDVAQRDHDGDHLVIAGAYPDAGGIEAEAEARRIDALIDGVEHGEDVLIELTDDAEPDPDG</sequence>
<accession>A0A3N6M4Q4</accession>
<protein>
    <submittedName>
        <fullName evidence="1">Uncharacterized protein</fullName>
    </submittedName>
</protein>
<dbReference type="AlphaFoldDB" id="A0A3N6M4Q4"/>
<name>A0A3N6M4Q4_NATCH</name>
<evidence type="ECO:0000313" key="2">
    <source>
        <dbReference type="Proteomes" id="UP000282323"/>
    </source>
</evidence>
<dbReference type="OrthoDB" id="205286at2157"/>
<dbReference type="EMBL" id="REGA01000002">
    <property type="protein sequence ID" value="RQG96997.1"/>
    <property type="molecule type" value="Genomic_DNA"/>
</dbReference>
<keyword evidence="2" id="KW-1185">Reference proteome</keyword>
<proteinExistence type="predicted"/>